<dbReference type="SUPFAM" id="SSF53187">
    <property type="entry name" value="Zn-dependent exopeptidases"/>
    <property type="match status" value="1"/>
</dbReference>
<dbReference type="Pfam" id="PF00246">
    <property type="entry name" value="Peptidase_M14"/>
    <property type="match status" value="1"/>
</dbReference>
<dbReference type="SMART" id="SM00631">
    <property type="entry name" value="Zn_pept"/>
    <property type="match status" value="1"/>
</dbReference>
<name>A0ABV5RS59_9ACTN</name>
<gene>
    <name evidence="2" type="ORF">ACFFSA_04165</name>
</gene>
<proteinExistence type="predicted"/>
<protein>
    <submittedName>
        <fullName evidence="2">M14 family zinc carboxypeptidase</fullName>
    </submittedName>
</protein>
<dbReference type="Proteomes" id="UP001589532">
    <property type="component" value="Unassembled WGS sequence"/>
</dbReference>
<feature type="domain" description="Peptidase M14" evidence="1">
    <location>
        <begin position="10"/>
        <end position="276"/>
    </location>
</feature>
<dbReference type="Gene3D" id="3.40.630.10">
    <property type="entry name" value="Zn peptidases"/>
    <property type="match status" value="1"/>
</dbReference>
<dbReference type="RefSeq" id="WP_344997272.1">
    <property type="nucleotide sequence ID" value="NZ_BAAAXV010000009.1"/>
</dbReference>
<reference evidence="2 3" key="1">
    <citation type="submission" date="2024-09" db="EMBL/GenBank/DDBJ databases">
        <authorList>
            <person name="Sun Q."/>
            <person name="Mori K."/>
        </authorList>
    </citation>
    <scope>NUCLEOTIDE SEQUENCE [LARGE SCALE GENOMIC DNA]</scope>
    <source>
        <strain evidence="2 3">JCM 3143</strain>
    </source>
</reference>
<keyword evidence="2" id="KW-0121">Carboxypeptidase</keyword>
<keyword evidence="2" id="KW-0645">Protease</keyword>
<dbReference type="InterPro" id="IPR000834">
    <property type="entry name" value="Peptidase_M14"/>
</dbReference>
<sequence>MNRVPGCAVFPAVDALQAELQELAAAHPDLVRSRRIGASRLGEPLHAVTVGDGPADAVVIAGPHPNEPVGALTALTLIKLLCEDSKLQAKLGLRWHVVACADPDGARLNEGWYGRPGDRRAYAKHFYRPDLADQVEWTFPLTTGDYCFDRPLPETQALMRLMDEVRPSLVCSLHNGEYQGAFFYLDRHDATLAQRLAALPGLEGLSLHHGEPELPGAEPIVPAVYLTPPGSQVGKAFGAGGSSADYAAAFGALHMVTEVPTWADERVADQSPTGRTYGQVLAEGAAARRALIDTIQAGMRAVAGDLTVRSPFRRSTENTMETFRKLGELEETMPGPNRPATVAEEFGNRQMLHLMRLRLLGTFLRMLDAEIAAGNLTPAIREQRRLLVERFETWCGQAEADPPGPPVELRKLVAVQLGAVLTAALHLAERTA</sequence>
<dbReference type="EMBL" id="JBHMBW010000003">
    <property type="protein sequence ID" value="MFB9622267.1"/>
    <property type="molecule type" value="Genomic_DNA"/>
</dbReference>
<evidence type="ECO:0000313" key="2">
    <source>
        <dbReference type="EMBL" id="MFB9622267.1"/>
    </source>
</evidence>
<keyword evidence="3" id="KW-1185">Reference proteome</keyword>
<evidence type="ECO:0000313" key="3">
    <source>
        <dbReference type="Proteomes" id="UP001589532"/>
    </source>
</evidence>
<accession>A0ABV5RS59</accession>
<dbReference type="GO" id="GO:0004180">
    <property type="term" value="F:carboxypeptidase activity"/>
    <property type="evidence" value="ECO:0007669"/>
    <property type="project" value="UniProtKB-KW"/>
</dbReference>
<evidence type="ECO:0000259" key="1">
    <source>
        <dbReference type="SMART" id="SM00631"/>
    </source>
</evidence>
<comment type="caution">
    <text evidence="2">The sequence shown here is derived from an EMBL/GenBank/DDBJ whole genome shotgun (WGS) entry which is preliminary data.</text>
</comment>
<keyword evidence="2" id="KW-0378">Hydrolase</keyword>
<organism evidence="2 3">
    <name type="scientific">Nonomuraea helvata</name>
    <dbReference type="NCBI Taxonomy" id="37484"/>
    <lineage>
        <taxon>Bacteria</taxon>
        <taxon>Bacillati</taxon>
        <taxon>Actinomycetota</taxon>
        <taxon>Actinomycetes</taxon>
        <taxon>Streptosporangiales</taxon>
        <taxon>Streptosporangiaceae</taxon>
        <taxon>Nonomuraea</taxon>
    </lineage>
</organism>